<dbReference type="GO" id="GO:0008168">
    <property type="term" value="F:methyltransferase activity"/>
    <property type="evidence" value="ECO:0007669"/>
    <property type="project" value="UniProtKB-KW"/>
</dbReference>
<dbReference type="Gene3D" id="3.40.50.150">
    <property type="entry name" value="Vaccinia Virus protein VP39"/>
    <property type="match status" value="1"/>
</dbReference>
<dbReference type="EMBL" id="JBHTIR010004183">
    <property type="protein sequence ID" value="MFD0856597.1"/>
    <property type="molecule type" value="Genomic_DNA"/>
</dbReference>
<dbReference type="SUPFAM" id="SSF53335">
    <property type="entry name" value="S-adenosyl-L-methionine-dependent methyltransferases"/>
    <property type="match status" value="1"/>
</dbReference>
<gene>
    <name evidence="2" type="ORF">ACFQ07_30475</name>
</gene>
<evidence type="ECO:0000259" key="1">
    <source>
        <dbReference type="Pfam" id="PF13649"/>
    </source>
</evidence>
<accession>A0ABW3CRZ5</accession>
<reference evidence="3" key="1">
    <citation type="journal article" date="2019" name="Int. J. Syst. Evol. Microbiol.">
        <title>The Global Catalogue of Microorganisms (GCM) 10K type strain sequencing project: providing services to taxonomists for standard genome sequencing and annotation.</title>
        <authorList>
            <consortium name="The Broad Institute Genomics Platform"/>
            <consortium name="The Broad Institute Genome Sequencing Center for Infectious Disease"/>
            <person name="Wu L."/>
            <person name="Ma J."/>
        </authorList>
    </citation>
    <scope>NUCLEOTIDE SEQUENCE [LARGE SCALE GENOMIC DNA]</scope>
    <source>
        <strain evidence="3">JCM 31696</strain>
    </source>
</reference>
<organism evidence="2 3">
    <name type="scientific">Actinomadura adrarensis</name>
    <dbReference type="NCBI Taxonomy" id="1819600"/>
    <lineage>
        <taxon>Bacteria</taxon>
        <taxon>Bacillati</taxon>
        <taxon>Actinomycetota</taxon>
        <taxon>Actinomycetes</taxon>
        <taxon>Streptosporangiales</taxon>
        <taxon>Thermomonosporaceae</taxon>
        <taxon>Actinomadura</taxon>
    </lineage>
</organism>
<keyword evidence="2" id="KW-0489">Methyltransferase</keyword>
<evidence type="ECO:0000313" key="3">
    <source>
        <dbReference type="Proteomes" id="UP001597083"/>
    </source>
</evidence>
<dbReference type="Proteomes" id="UP001597083">
    <property type="component" value="Unassembled WGS sequence"/>
</dbReference>
<comment type="caution">
    <text evidence="2">The sequence shown here is derived from an EMBL/GenBank/DDBJ whole genome shotgun (WGS) entry which is preliminary data.</text>
</comment>
<keyword evidence="2" id="KW-0808">Transferase</keyword>
<dbReference type="GO" id="GO:0032259">
    <property type="term" value="P:methylation"/>
    <property type="evidence" value="ECO:0007669"/>
    <property type="project" value="UniProtKB-KW"/>
</dbReference>
<keyword evidence="3" id="KW-1185">Reference proteome</keyword>
<dbReference type="InterPro" id="IPR041698">
    <property type="entry name" value="Methyltransf_25"/>
</dbReference>
<dbReference type="InterPro" id="IPR029063">
    <property type="entry name" value="SAM-dependent_MTases_sf"/>
</dbReference>
<dbReference type="EC" id="2.1.-.-" evidence="2"/>
<feature type="domain" description="Methyltransferase" evidence="1">
    <location>
        <begin position="59"/>
        <end position="150"/>
    </location>
</feature>
<dbReference type="CDD" id="cd02440">
    <property type="entry name" value="AdoMet_MTases"/>
    <property type="match status" value="1"/>
</dbReference>
<protein>
    <submittedName>
        <fullName evidence="2">Class I SAM-dependent methyltransferase</fullName>
        <ecNumber evidence="2">2.1.-.-</ecNumber>
    </submittedName>
</protein>
<evidence type="ECO:0000313" key="2">
    <source>
        <dbReference type="EMBL" id="MFD0856597.1"/>
    </source>
</evidence>
<sequence length="283" mass="30364">MTAIPLFGLVAGIHQVTPGVVAMSMYEGFFARFYSTTVGYQRADVDWFSRHVGESFSDVLDLCGGSGRLARGIVLPGSSALVVDTAPDMLAQAPLDESRKIEFLRADVFQLSLGRGFDLVVCGGLALPMFSSRQRVELLRVATSHLRPGGRVLFDYLPLGEGEVEVTHHMVLPVLDGSPGFILAGVQRDPAAKVQRTNLLAEFDRDGGRTVRLVTGHELAVISDGEMTNELDAAGLTALHQHDHLPVPGGSPLAWPLRFVSAAKKEDLSEGPPPCGRRGRSGP</sequence>
<proteinExistence type="predicted"/>
<dbReference type="Pfam" id="PF13649">
    <property type="entry name" value="Methyltransf_25"/>
    <property type="match status" value="1"/>
</dbReference>
<name>A0ABW3CRZ5_9ACTN</name>